<gene>
    <name evidence="2" type="ORF">DFP86_106129</name>
</gene>
<protein>
    <recommendedName>
        <fullName evidence="1">Putative tail fiber protein gp53-like C-terminal domain-containing protein</fullName>
    </recommendedName>
</protein>
<name>A0A4V3DVC4_9NEIS</name>
<evidence type="ECO:0000313" key="2">
    <source>
        <dbReference type="EMBL" id="TDR79989.1"/>
    </source>
</evidence>
<dbReference type="AlphaFoldDB" id="A0A4V3DVC4"/>
<sequence length="155" mass="15277">MSKVLGSQIQVGASGTAANNLVLDASANNGTASLYMGAPGTPSVPVAMINSLGQLGLGSLGAGSGVVTNANGTAIQLPGGFILQFCTSALIAGNSSTTITFPTPFPTAFVAGVSSCSGSDNSARGANIGNPTKTQMTLFSNTAASGYYFWFAIGN</sequence>
<dbReference type="RefSeq" id="WP_133680265.1">
    <property type="nucleotide sequence ID" value="NZ_SNZP01000006.1"/>
</dbReference>
<comment type="caution">
    <text evidence="2">The sequence shown here is derived from an EMBL/GenBank/DDBJ whole genome shotgun (WGS) entry which is preliminary data.</text>
</comment>
<reference evidence="2 3" key="1">
    <citation type="submission" date="2019-03" db="EMBL/GenBank/DDBJ databases">
        <title>Genomic Encyclopedia of Type Strains, Phase III (KMG-III): the genomes of soil and plant-associated and newly described type strains.</title>
        <authorList>
            <person name="Whitman W."/>
        </authorList>
    </citation>
    <scope>NUCLEOTIDE SEQUENCE [LARGE SCALE GENOMIC DNA]</scope>
    <source>
        <strain evidence="2 3">CECT 8976</strain>
    </source>
</reference>
<dbReference type="EMBL" id="SNZP01000006">
    <property type="protein sequence ID" value="TDR79989.1"/>
    <property type="molecule type" value="Genomic_DNA"/>
</dbReference>
<dbReference type="Gene3D" id="2.60.40.3940">
    <property type="match status" value="1"/>
</dbReference>
<dbReference type="InterPro" id="IPR054075">
    <property type="entry name" value="Gp53-like_C"/>
</dbReference>
<keyword evidence="3" id="KW-1185">Reference proteome</keyword>
<feature type="domain" description="Putative tail fiber protein gp53-like C-terminal" evidence="1">
    <location>
        <begin position="77"/>
        <end position="155"/>
    </location>
</feature>
<dbReference type="Proteomes" id="UP000295611">
    <property type="component" value="Unassembled WGS sequence"/>
</dbReference>
<proteinExistence type="predicted"/>
<dbReference type="Pfam" id="PF21882">
    <property type="entry name" value="Gp53-like_C"/>
    <property type="match status" value="1"/>
</dbReference>
<organism evidence="2 3">
    <name type="scientific">Paludibacterium purpuratum</name>
    <dbReference type="NCBI Taxonomy" id="1144873"/>
    <lineage>
        <taxon>Bacteria</taxon>
        <taxon>Pseudomonadati</taxon>
        <taxon>Pseudomonadota</taxon>
        <taxon>Betaproteobacteria</taxon>
        <taxon>Neisseriales</taxon>
        <taxon>Chromobacteriaceae</taxon>
        <taxon>Paludibacterium</taxon>
    </lineage>
</organism>
<accession>A0A4V3DVC4</accession>
<evidence type="ECO:0000313" key="3">
    <source>
        <dbReference type="Proteomes" id="UP000295611"/>
    </source>
</evidence>
<evidence type="ECO:0000259" key="1">
    <source>
        <dbReference type="Pfam" id="PF21882"/>
    </source>
</evidence>